<keyword evidence="8" id="KW-1185">Reference proteome</keyword>
<dbReference type="PANTHER" id="PTHR34218:SF4">
    <property type="entry name" value="ACYL-HOMOSERINE LACTONE ACYLASE QUIP"/>
    <property type="match status" value="1"/>
</dbReference>
<dbReference type="GO" id="GO:0017000">
    <property type="term" value="P:antibiotic biosynthetic process"/>
    <property type="evidence" value="ECO:0007669"/>
    <property type="project" value="InterPro"/>
</dbReference>
<proteinExistence type="inferred from homology"/>
<name>Q1IL79_KORVE</name>
<dbReference type="SUPFAM" id="SSF56235">
    <property type="entry name" value="N-terminal nucleophile aminohydrolases (Ntn hydrolases)"/>
    <property type="match status" value="1"/>
</dbReference>
<dbReference type="EMBL" id="CP000360">
    <property type="protein sequence ID" value="ABF42371.1"/>
    <property type="molecule type" value="Genomic_DNA"/>
</dbReference>
<dbReference type="Proteomes" id="UP000002432">
    <property type="component" value="Chromosome"/>
</dbReference>
<dbReference type="CDD" id="cd03747">
    <property type="entry name" value="Ntn_PGA_like"/>
    <property type="match status" value="1"/>
</dbReference>
<evidence type="ECO:0000256" key="6">
    <source>
        <dbReference type="SAM" id="MobiDB-lite"/>
    </source>
</evidence>
<evidence type="ECO:0000256" key="5">
    <source>
        <dbReference type="PIRSR" id="PIRSR001227-2"/>
    </source>
</evidence>
<sequence>MSFPMATTKVAPATRTTSRIALKVVIALLALLLVVFLIADAWFFHAAKVALPQLDGSLSVPGLSAPVTVARDVHGVPTIQAQNLDDLFFAQGFVAAQDRLWQMDMTRRYASGDLAAILGPELVKHDKQQRILGMRVMAERGVAVLSTRDRQYLEDYAKGVNAYIAQHQKTLPLEFRLLTYFPRAWTPEDSMLVGLGMYQYLNGYEAETKLLREKVTAKVGPELAADLYVNSSWRDHPPGSESGEIENNGDGNPNENEEQSRSRTSSPAHPVAAREGWGTHIQPGTHDPAAEYEPMIPGSNDWVVSGSHTATGKPLLSNDMHLGHSIPNTWYMAHLICADYDAAGVTLPGMPYVIVGHNRRIAWGFTNVGPDVQDVFVETFNSNGEYQTPQGWMQPEHRKETIRVKGKPEVVVDVVITRHGPIVTDLVPGETRKIAVKWTAADPNAIGLPFFDVNSAGNWQQFLDGFSKFGGPGQNVVYADVDGHIGYHTTGKVPIRASGNGALPVAGNDDAHEWTGYIPFDKLPSGFDPPLGIIGTANGRIAPDGYPYLISNEWTEPYRTQRIYRVLSSKQKLTPADMLALQMDAHSELDKFTAEKLVYAVDQNPKASDRAKKAADLMRGWDGDVNKDSVAPTIETYSRRWIWRKMIQGKGIEPHDYDWMMNAVWFENVLAHQPDRWLPPGYANYNELFAAAVEDTVKRDDAPHALGLWKYGRAFPVEFSHPFWGRLPIIKRSAGTGPTAQSGNAYTVKATAKDFGASERMTVDFSDLDHSTLNIVNGESGNIFSDYFNDQWAAYSGGTTFAWSFSADAVKASTKHQLTLTP</sequence>
<dbReference type="InterPro" id="IPR043146">
    <property type="entry name" value="Penicillin_amidase_N_B-knob"/>
</dbReference>
<dbReference type="InterPro" id="IPR002692">
    <property type="entry name" value="S45"/>
</dbReference>
<dbReference type="PANTHER" id="PTHR34218">
    <property type="entry name" value="PEPTIDASE S45 PENICILLIN AMIDASE"/>
    <property type="match status" value="1"/>
</dbReference>
<dbReference type="PIRSF" id="PIRSF001227">
    <property type="entry name" value="Pen_acylase"/>
    <property type="match status" value="1"/>
</dbReference>
<dbReference type="EC" id="3.5.1.11" evidence="7"/>
<dbReference type="InterPro" id="IPR043147">
    <property type="entry name" value="Penicillin_amidase_A-knob"/>
</dbReference>
<dbReference type="Gene3D" id="3.60.20.10">
    <property type="entry name" value="Glutamine Phosphoribosylpyrophosphate, subunit 1, domain 1"/>
    <property type="match status" value="1"/>
</dbReference>
<keyword evidence="2 7" id="KW-0378">Hydrolase</keyword>
<dbReference type="Pfam" id="PF01804">
    <property type="entry name" value="Penicil_amidase"/>
    <property type="match status" value="1"/>
</dbReference>
<dbReference type="GO" id="GO:0008953">
    <property type="term" value="F:penicillin amidase activity"/>
    <property type="evidence" value="ECO:0007669"/>
    <property type="project" value="UniProtKB-EC"/>
</dbReference>
<dbReference type="Gene3D" id="1.10.1400.10">
    <property type="match status" value="1"/>
</dbReference>
<evidence type="ECO:0000256" key="2">
    <source>
        <dbReference type="ARBA" id="ARBA00022801"/>
    </source>
</evidence>
<dbReference type="InterPro" id="IPR014395">
    <property type="entry name" value="Pen/GL7ACA/AHL_acylase"/>
</dbReference>
<feature type="binding site" evidence="5">
    <location>
        <position position="207"/>
    </location>
    <ligand>
        <name>Ca(2+)</name>
        <dbReference type="ChEBI" id="CHEBI:29108"/>
    </ligand>
</feature>
<dbReference type="KEGG" id="aba:Acid345_3370"/>
<dbReference type="Gene3D" id="1.10.439.10">
    <property type="entry name" value="Penicillin Amidohydrolase, domain 1"/>
    <property type="match status" value="1"/>
</dbReference>
<dbReference type="InterPro" id="IPR023343">
    <property type="entry name" value="Penicillin_amidase_dom1"/>
</dbReference>
<comment type="similarity">
    <text evidence="1">Belongs to the peptidase S45 family.</text>
</comment>
<keyword evidence="3" id="KW-0865">Zymogen</keyword>
<dbReference type="eggNOG" id="COG2366">
    <property type="taxonomic scope" value="Bacteria"/>
</dbReference>
<keyword evidence="5" id="KW-0479">Metal-binding</keyword>
<dbReference type="Gene3D" id="2.30.120.10">
    <property type="match status" value="1"/>
</dbReference>
<feature type="region of interest" description="Disordered" evidence="6">
    <location>
        <begin position="230"/>
        <end position="272"/>
    </location>
</feature>
<comment type="cofactor">
    <cofactor evidence="5">
        <name>Ca(2+)</name>
        <dbReference type="ChEBI" id="CHEBI:29108"/>
    </cofactor>
    <text evidence="5">Binds 1 Ca(2+) ion per dimer.</text>
</comment>
<gene>
    <name evidence="7" type="ordered locus">Acid345_3370</name>
</gene>
<keyword evidence="5" id="KW-0106">Calcium</keyword>
<evidence type="ECO:0000313" key="8">
    <source>
        <dbReference type="Proteomes" id="UP000002432"/>
    </source>
</evidence>
<evidence type="ECO:0000256" key="4">
    <source>
        <dbReference type="PIRSR" id="PIRSR001227-1"/>
    </source>
</evidence>
<feature type="binding site" evidence="5">
    <location>
        <position position="374"/>
    </location>
    <ligand>
        <name>Ca(2+)</name>
        <dbReference type="ChEBI" id="CHEBI:29108"/>
    </ligand>
</feature>
<dbReference type="EnsemblBacteria" id="ABF42371">
    <property type="protein sequence ID" value="ABF42371"/>
    <property type="gene ID" value="Acid345_3370"/>
</dbReference>
<dbReference type="STRING" id="204669.Acid345_3370"/>
<feature type="active site" description="Nucleophile" evidence="4">
    <location>
        <position position="299"/>
    </location>
</feature>
<organism evidence="7 8">
    <name type="scientific">Koribacter versatilis (strain Ellin345)</name>
    <dbReference type="NCBI Taxonomy" id="204669"/>
    <lineage>
        <taxon>Bacteria</taxon>
        <taxon>Pseudomonadati</taxon>
        <taxon>Acidobacteriota</taxon>
        <taxon>Terriglobia</taxon>
        <taxon>Terriglobales</taxon>
        <taxon>Candidatus Korobacteraceae</taxon>
        <taxon>Candidatus Korobacter</taxon>
    </lineage>
</organism>
<accession>Q1IL79</accession>
<dbReference type="MEROPS" id="S45.003"/>
<protein>
    <submittedName>
        <fullName evidence="7">Penicillin amidase</fullName>
        <ecNumber evidence="7">3.5.1.11</ecNumber>
    </submittedName>
</protein>
<reference evidence="7 8" key="1">
    <citation type="journal article" date="2009" name="Appl. Environ. Microbiol.">
        <title>Three genomes from the phylum Acidobacteria provide insight into the lifestyles of these microorganisms in soils.</title>
        <authorList>
            <person name="Ward N.L."/>
            <person name="Challacombe J.F."/>
            <person name="Janssen P.H."/>
            <person name="Henrissat B."/>
            <person name="Coutinho P.M."/>
            <person name="Wu M."/>
            <person name="Xie G."/>
            <person name="Haft D.H."/>
            <person name="Sait M."/>
            <person name="Badger J."/>
            <person name="Barabote R.D."/>
            <person name="Bradley B."/>
            <person name="Brettin T.S."/>
            <person name="Brinkac L.M."/>
            <person name="Bruce D."/>
            <person name="Creasy T."/>
            <person name="Daugherty S.C."/>
            <person name="Davidsen T.M."/>
            <person name="DeBoy R.T."/>
            <person name="Detter J.C."/>
            <person name="Dodson R.J."/>
            <person name="Durkin A.S."/>
            <person name="Ganapathy A."/>
            <person name="Gwinn-Giglio M."/>
            <person name="Han C.S."/>
            <person name="Khouri H."/>
            <person name="Kiss H."/>
            <person name="Kothari S.P."/>
            <person name="Madupu R."/>
            <person name="Nelson K.E."/>
            <person name="Nelson W.C."/>
            <person name="Paulsen I."/>
            <person name="Penn K."/>
            <person name="Ren Q."/>
            <person name="Rosovitz M.J."/>
            <person name="Selengut J.D."/>
            <person name="Shrivastava S."/>
            <person name="Sullivan S.A."/>
            <person name="Tapia R."/>
            <person name="Thompson L.S."/>
            <person name="Watkins K.L."/>
            <person name="Yang Q."/>
            <person name="Yu C."/>
            <person name="Zafar N."/>
            <person name="Zhou L."/>
            <person name="Kuske C.R."/>
        </authorList>
    </citation>
    <scope>NUCLEOTIDE SEQUENCE [LARGE SCALE GENOMIC DNA]</scope>
    <source>
        <strain evidence="7 8">Ellin345</strain>
    </source>
</reference>
<evidence type="ECO:0000313" key="7">
    <source>
        <dbReference type="EMBL" id="ABF42371.1"/>
    </source>
</evidence>
<feature type="compositionally biased region" description="Low complexity" evidence="6">
    <location>
        <begin position="245"/>
        <end position="254"/>
    </location>
</feature>
<evidence type="ECO:0000256" key="1">
    <source>
        <dbReference type="ARBA" id="ARBA00006586"/>
    </source>
</evidence>
<evidence type="ECO:0000256" key="3">
    <source>
        <dbReference type="ARBA" id="ARBA00023145"/>
    </source>
</evidence>
<dbReference type="InterPro" id="IPR029055">
    <property type="entry name" value="Ntn_hydrolases_N"/>
</dbReference>
<feature type="binding site" evidence="5">
    <location>
        <position position="371"/>
    </location>
    <ligand>
        <name>Ca(2+)</name>
        <dbReference type="ChEBI" id="CHEBI:29108"/>
    </ligand>
</feature>
<dbReference type="HOGENOM" id="CLU_011790_0_0_0"/>
<dbReference type="AlphaFoldDB" id="Q1IL79"/>
<dbReference type="GO" id="GO:0046872">
    <property type="term" value="F:metal ion binding"/>
    <property type="evidence" value="ECO:0007669"/>
    <property type="project" value="UniProtKB-KW"/>
</dbReference>